<evidence type="ECO:0000256" key="1">
    <source>
        <dbReference type="SAM" id="SignalP"/>
    </source>
</evidence>
<evidence type="ECO:0000313" key="3">
    <source>
        <dbReference type="Proteomes" id="UP000247536"/>
    </source>
</evidence>
<dbReference type="Proteomes" id="UP000247536">
    <property type="component" value="Unassembled WGS sequence"/>
</dbReference>
<feature type="chain" id="PRO_5045972712" evidence="1">
    <location>
        <begin position="18"/>
        <end position="136"/>
    </location>
</feature>
<reference evidence="2 3" key="1">
    <citation type="submission" date="2018-06" db="EMBL/GenBank/DDBJ databases">
        <title>Rhizobium wuzhouense sp. nov., isolated from roots of Oryza officinalis.</title>
        <authorList>
            <person name="Yuan T."/>
        </authorList>
    </citation>
    <scope>NUCLEOTIDE SEQUENCE [LARGE SCALE GENOMIC DNA]</scope>
    <source>
        <strain evidence="2 3">W44</strain>
    </source>
</reference>
<proteinExistence type="predicted"/>
<evidence type="ECO:0000313" key="2">
    <source>
        <dbReference type="EMBL" id="PYB70775.1"/>
    </source>
</evidence>
<protein>
    <submittedName>
        <fullName evidence="2">Uncharacterized protein</fullName>
    </submittedName>
</protein>
<keyword evidence="1" id="KW-0732">Signal</keyword>
<name>A0ABX5NMC4_9HYPH</name>
<accession>A0ABX5NMC4</accession>
<dbReference type="RefSeq" id="WP_110793418.1">
    <property type="nucleotide sequence ID" value="NZ_QJRY01000008.1"/>
</dbReference>
<comment type="caution">
    <text evidence="2">The sequence shown here is derived from an EMBL/GenBank/DDBJ whole genome shotgun (WGS) entry which is preliminary data.</text>
</comment>
<organism evidence="2 3">
    <name type="scientific">Rhizobium wuzhouense</name>
    <dbReference type="NCBI Taxonomy" id="1986026"/>
    <lineage>
        <taxon>Bacteria</taxon>
        <taxon>Pseudomonadati</taxon>
        <taxon>Pseudomonadota</taxon>
        <taxon>Alphaproteobacteria</taxon>
        <taxon>Hyphomicrobiales</taxon>
        <taxon>Rhizobiaceae</taxon>
        <taxon>Rhizobium/Agrobacterium group</taxon>
        <taxon>Rhizobium</taxon>
    </lineage>
</organism>
<gene>
    <name evidence="2" type="ORF">DMY87_20110</name>
</gene>
<keyword evidence="3" id="KW-1185">Reference proteome</keyword>
<feature type="signal peptide" evidence="1">
    <location>
        <begin position="1"/>
        <end position="17"/>
    </location>
</feature>
<dbReference type="EMBL" id="QJRY01000008">
    <property type="protein sequence ID" value="PYB70775.1"/>
    <property type="molecule type" value="Genomic_DNA"/>
</dbReference>
<sequence length="136" mass="14959">MKRLFAAALLIATPALAQTPSPAPRAAAEAGTRPQTVEEACIFVAKSMLMARDLKVGVVQAFPELTPPGARLTYSTRMDAEEGDITDEIECQFDAGTSPTKVTRFCMDSTCYASDSEDHEDRRRFEEVQALMQRLK</sequence>